<sequence length="178" mass="18859">MSLKFDEGKFQKLFPNADTNSSRIKYTIQDSDYRVYMPTWNGNKTELSMQIDHIRNNATDDHANLVLTFNPDGTLQQVAGDWEAGGDGFKIPPVVVLAVDSAAAVIVAGAAVAAPETAGLSAAVGLVVTAAAVAFDVYSALFNYISPKLIKLSDDGGRLYTTAVVCHAVNRACSCVSA</sequence>
<keyword evidence="1" id="KW-0812">Transmembrane</keyword>
<feature type="transmembrane region" description="Helical" evidence="1">
    <location>
        <begin position="120"/>
        <end position="141"/>
    </location>
</feature>
<keyword evidence="3" id="KW-1185">Reference proteome</keyword>
<dbReference type="Proteomes" id="UP000305517">
    <property type="component" value="Unassembled WGS sequence"/>
</dbReference>
<gene>
    <name evidence="2" type="ORF">FDY95_20770</name>
</gene>
<keyword evidence="1" id="KW-1133">Transmembrane helix</keyword>
<feature type="transmembrane region" description="Helical" evidence="1">
    <location>
        <begin position="94"/>
        <end position="114"/>
    </location>
</feature>
<evidence type="ECO:0000313" key="3">
    <source>
        <dbReference type="Proteomes" id="UP000305517"/>
    </source>
</evidence>
<reference evidence="2 3" key="1">
    <citation type="submission" date="2019-05" db="EMBL/GenBank/DDBJ databases">
        <title>Hymenobacter edaphi sp. nov., isolated from abandoned arsenic-contaminated farmland soil.</title>
        <authorList>
            <person name="Nie L."/>
        </authorList>
    </citation>
    <scope>NUCLEOTIDE SEQUENCE [LARGE SCALE GENOMIC DNA]</scope>
    <source>
        <strain evidence="2 3">1-3-3-8</strain>
    </source>
</reference>
<dbReference type="AlphaFoldDB" id="A0A5R8WKP7"/>
<dbReference type="RefSeq" id="WP_138080572.1">
    <property type="nucleotide sequence ID" value="NZ_VAJM01000013.1"/>
</dbReference>
<dbReference type="EMBL" id="VAJM01000013">
    <property type="protein sequence ID" value="TLM89508.1"/>
    <property type="molecule type" value="Genomic_DNA"/>
</dbReference>
<evidence type="ECO:0000256" key="1">
    <source>
        <dbReference type="SAM" id="Phobius"/>
    </source>
</evidence>
<proteinExistence type="predicted"/>
<dbReference type="OrthoDB" id="906999at2"/>
<keyword evidence="1" id="KW-0472">Membrane</keyword>
<accession>A0A5R8WKP7</accession>
<evidence type="ECO:0000313" key="2">
    <source>
        <dbReference type="EMBL" id="TLM89508.1"/>
    </source>
</evidence>
<name>A0A5R8WKP7_9BACT</name>
<organism evidence="2 3">
    <name type="scientific">Hymenobacter jeollabukensis</name>
    <dbReference type="NCBI Taxonomy" id="2025313"/>
    <lineage>
        <taxon>Bacteria</taxon>
        <taxon>Pseudomonadati</taxon>
        <taxon>Bacteroidota</taxon>
        <taxon>Cytophagia</taxon>
        <taxon>Cytophagales</taxon>
        <taxon>Hymenobacteraceae</taxon>
        <taxon>Hymenobacter</taxon>
    </lineage>
</organism>
<comment type="caution">
    <text evidence="2">The sequence shown here is derived from an EMBL/GenBank/DDBJ whole genome shotgun (WGS) entry which is preliminary data.</text>
</comment>
<protein>
    <submittedName>
        <fullName evidence="2">Uncharacterized protein</fullName>
    </submittedName>
</protein>